<evidence type="ECO:0000313" key="2">
    <source>
        <dbReference type="Proteomes" id="UP000662904"/>
    </source>
</evidence>
<evidence type="ECO:0000313" key="1">
    <source>
        <dbReference type="EMBL" id="QSQ08170.1"/>
    </source>
</evidence>
<dbReference type="RefSeq" id="WP_206708400.1">
    <property type="nucleotide sequence ID" value="NZ_CP059066.1"/>
</dbReference>
<organism evidence="1 2">
    <name type="scientific">Koleobacter methoxysyntrophicus</name>
    <dbReference type="NCBI Taxonomy" id="2751313"/>
    <lineage>
        <taxon>Bacteria</taxon>
        <taxon>Bacillati</taxon>
        <taxon>Bacillota</taxon>
        <taxon>Clostridia</taxon>
        <taxon>Koleobacterales</taxon>
        <taxon>Koleobacteraceae</taxon>
        <taxon>Koleobacter</taxon>
    </lineage>
</organism>
<gene>
    <name evidence="1" type="ORF">H0A61_00490</name>
</gene>
<sequence>MDLRKKELSQEIMDNEKVLGKPVRVGQYTLVPVIDVKISYIEGSFGIKAGLYASVSPKGIVVIKGDEEIGILPISGEDVEQPVKIKGL</sequence>
<keyword evidence="2" id="KW-1185">Reference proteome</keyword>
<dbReference type="Proteomes" id="UP000662904">
    <property type="component" value="Chromosome"/>
</dbReference>
<proteinExistence type="predicted"/>
<name>A0A8A0RKK9_9FIRM</name>
<dbReference type="AlphaFoldDB" id="A0A8A0RKK9"/>
<accession>A0A8A0RKK9</accession>
<reference evidence="1" key="1">
    <citation type="submission" date="2020-07" db="EMBL/GenBank/DDBJ databases">
        <title>Koleobacter methoxysyntrophicus gen. nov., sp. nov., a novel anaerobic bacterium isolated from deep subsurface oil field and proposal of Koleobacterales ord. nov. in the phylum Firmicutes.</title>
        <authorList>
            <person name="Sakamoto S."/>
            <person name="Tamaki H."/>
        </authorList>
    </citation>
    <scope>NUCLEOTIDE SEQUENCE</scope>
    <source>
        <strain evidence="1">NRmbB1</strain>
    </source>
</reference>
<dbReference type="EMBL" id="CP059066">
    <property type="protein sequence ID" value="QSQ08170.1"/>
    <property type="molecule type" value="Genomic_DNA"/>
</dbReference>
<protein>
    <submittedName>
        <fullName evidence="1">Uncharacterized protein</fullName>
    </submittedName>
</protein>
<dbReference type="KEGG" id="kme:H0A61_00490"/>